<accession>A0A9D1LMP5</accession>
<protein>
    <submittedName>
        <fullName evidence="1">DUF3737 family protein</fullName>
    </submittedName>
</protein>
<gene>
    <name evidence="1" type="ORF">IAC52_00090</name>
</gene>
<dbReference type="Gene3D" id="2.160.20.10">
    <property type="entry name" value="Single-stranded right-handed beta-helix, Pectin lyase-like"/>
    <property type="match status" value="1"/>
</dbReference>
<organism evidence="1 2">
    <name type="scientific">Candidatus Alloenteromonas pullicola</name>
    <dbReference type="NCBI Taxonomy" id="2840784"/>
    <lineage>
        <taxon>Bacteria</taxon>
        <taxon>Bacillati</taxon>
        <taxon>Bacillota</taxon>
        <taxon>Bacillota incertae sedis</taxon>
        <taxon>Candidatus Alloenteromonas</taxon>
    </lineage>
</organism>
<evidence type="ECO:0000313" key="2">
    <source>
        <dbReference type="Proteomes" id="UP000824070"/>
    </source>
</evidence>
<dbReference type="AlphaFoldDB" id="A0A9D1LMP5"/>
<dbReference type="InterPro" id="IPR022208">
    <property type="entry name" value="DUF3737"/>
</dbReference>
<comment type="caution">
    <text evidence="1">The sequence shown here is derived from an EMBL/GenBank/DDBJ whole genome shotgun (WGS) entry which is preliminary data.</text>
</comment>
<name>A0A9D1LMP5_9FIRM</name>
<reference evidence="1" key="1">
    <citation type="submission" date="2020-10" db="EMBL/GenBank/DDBJ databases">
        <authorList>
            <person name="Gilroy R."/>
        </authorList>
    </citation>
    <scope>NUCLEOTIDE SEQUENCE</scope>
    <source>
        <strain evidence="1">ChiGjej1B1-22543</strain>
    </source>
</reference>
<dbReference type="Pfam" id="PF12541">
    <property type="entry name" value="DUF3737"/>
    <property type="match status" value="1"/>
</dbReference>
<dbReference type="SUPFAM" id="SSF51126">
    <property type="entry name" value="Pectin lyase-like"/>
    <property type="match status" value="1"/>
</dbReference>
<evidence type="ECO:0000313" key="1">
    <source>
        <dbReference type="EMBL" id="HIU44688.1"/>
    </source>
</evidence>
<reference evidence="1" key="2">
    <citation type="journal article" date="2021" name="PeerJ">
        <title>Extensive microbial diversity within the chicken gut microbiome revealed by metagenomics and culture.</title>
        <authorList>
            <person name="Gilroy R."/>
            <person name="Ravi A."/>
            <person name="Getino M."/>
            <person name="Pursley I."/>
            <person name="Horton D.L."/>
            <person name="Alikhan N.F."/>
            <person name="Baker D."/>
            <person name="Gharbi K."/>
            <person name="Hall N."/>
            <person name="Watson M."/>
            <person name="Adriaenssens E.M."/>
            <person name="Foster-Nyarko E."/>
            <person name="Jarju S."/>
            <person name="Secka A."/>
            <person name="Antonio M."/>
            <person name="Oren A."/>
            <person name="Chaudhuri R.R."/>
            <person name="La Ragione R."/>
            <person name="Hildebrand F."/>
            <person name="Pallen M.J."/>
        </authorList>
    </citation>
    <scope>NUCLEOTIDE SEQUENCE</scope>
    <source>
        <strain evidence="1">ChiGjej1B1-22543</strain>
    </source>
</reference>
<dbReference type="EMBL" id="DVMV01000002">
    <property type="protein sequence ID" value="HIU44688.1"/>
    <property type="molecule type" value="Genomic_DNA"/>
</dbReference>
<dbReference type="InterPro" id="IPR011050">
    <property type="entry name" value="Pectin_lyase_fold/virulence"/>
</dbReference>
<dbReference type="InterPro" id="IPR012334">
    <property type="entry name" value="Pectin_lyas_fold"/>
</dbReference>
<sequence>MEKKIIEGKSFPNERDLYRADSLVLRNCRFAGKEDGESALKESSNVELYSCLLDLRYPLWHVHNAIIDGCEMTPNCRAALWYGDFIKISNTRMDGIKAIRECHHVELDNVTSSSPELGWKSHDIAIKDCSIDSQYAFLEATDLQAEGLRFEGKYSFQYTERLRFRNCHFKTKDAFWHSKDCVVEDSVVEGEYLGWYSEGLTFIRCHIKGTQPLCYCKNLRLIDCTMEDADLAFEYSEVEADVDSHIVSIKNPYKGKISCKSLGELIETEDSVYPCLCQVEVRGGQPL</sequence>
<proteinExistence type="predicted"/>
<dbReference type="Proteomes" id="UP000824070">
    <property type="component" value="Unassembled WGS sequence"/>
</dbReference>